<proteinExistence type="predicted"/>
<name>A0A481Z431_9VIRU</name>
<dbReference type="Gene3D" id="3.40.50.150">
    <property type="entry name" value="Vaccinia Virus protein VP39"/>
    <property type="match status" value="1"/>
</dbReference>
<dbReference type="SUPFAM" id="SSF53335">
    <property type="entry name" value="S-adenosyl-L-methionine-dependent methyltransferases"/>
    <property type="match status" value="1"/>
</dbReference>
<accession>A0A481Z431</accession>
<keyword evidence="1" id="KW-0489">Methyltransferase</keyword>
<organism evidence="1">
    <name type="scientific">Pithovirus LCPAC104</name>
    <dbReference type="NCBI Taxonomy" id="2506589"/>
    <lineage>
        <taxon>Viruses</taxon>
        <taxon>Pithoviruses</taxon>
    </lineage>
</organism>
<gene>
    <name evidence="1" type="ORF">LCPAC104_01100</name>
</gene>
<dbReference type="GO" id="GO:0032259">
    <property type="term" value="P:methylation"/>
    <property type="evidence" value="ECO:0007669"/>
    <property type="project" value="UniProtKB-KW"/>
</dbReference>
<protein>
    <submittedName>
        <fullName evidence="1">Type I restriction-modification system methyltransferase</fullName>
    </submittedName>
</protein>
<dbReference type="GO" id="GO:0008168">
    <property type="term" value="F:methyltransferase activity"/>
    <property type="evidence" value="ECO:0007669"/>
    <property type="project" value="UniProtKB-KW"/>
</dbReference>
<dbReference type="EMBL" id="MK500494">
    <property type="protein sequence ID" value="QBK90614.1"/>
    <property type="molecule type" value="Genomic_DNA"/>
</dbReference>
<sequence>MEELHIKISNLLQNGELPFPYHKSFMNSSESMYENLKDYKPKLEKGNIINNYSPRNNFFRISGTKKSTSNMEDYWKIDGISDHFNEEVRISGKRKNEGNSPLDTWKNTETSKILVKEFLNDESLKNKLQKIIDYNINELTSEDKLKMSSILYKHCKGPSQFKPTWIIDILSNFWTKEELKDKKWLDISAGYGDRLIVATLYDCEYHGYDPNIKLEKGLNKIIEKFGNKEKQKITISPFEEVKNIPDNYYDFILTSMPFYVLENYDSSETQSIKKYPEFDVWMVKFLFESLFKAWNSLKIDGYLIIHMADSLFYEICEKMNLFIRDRLINSEFDSVITVSGESKFFRPVWIWKKTENKNIWWKKNDKRKKFPKISELFFHLYPKLNEILTLNDGMKLIKKYSKIDDDKKFFEEGLKFEADNDKAKHILKVLKKEDDFIKVNPYFINDKEDILEYVFSNNMLVFFSEKFYCNEILEINKFKEFLMEIISLWI</sequence>
<keyword evidence="1" id="KW-0808">Transferase</keyword>
<dbReference type="InterPro" id="IPR029063">
    <property type="entry name" value="SAM-dependent_MTases_sf"/>
</dbReference>
<reference evidence="1" key="1">
    <citation type="journal article" date="2019" name="MBio">
        <title>Virus Genomes from Deep Sea Sediments Expand the Ocean Megavirome and Support Independent Origins of Viral Gigantism.</title>
        <authorList>
            <person name="Backstrom D."/>
            <person name="Yutin N."/>
            <person name="Jorgensen S.L."/>
            <person name="Dharamshi J."/>
            <person name="Homa F."/>
            <person name="Zaremba-Niedwiedzka K."/>
            <person name="Spang A."/>
            <person name="Wolf Y.I."/>
            <person name="Koonin E.V."/>
            <person name="Ettema T.J."/>
        </authorList>
    </citation>
    <scope>NUCLEOTIDE SEQUENCE</scope>
</reference>
<evidence type="ECO:0000313" key="1">
    <source>
        <dbReference type="EMBL" id="QBK90614.1"/>
    </source>
</evidence>